<evidence type="ECO:0000313" key="3">
    <source>
        <dbReference type="EMBL" id="CAL53950.1"/>
    </source>
</evidence>
<dbReference type="GeneID" id="9833303"/>
<feature type="region of interest" description="Disordered" evidence="1">
    <location>
        <begin position="72"/>
        <end position="109"/>
    </location>
</feature>
<dbReference type="Proteomes" id="UP000009170">
    <property type="component" value="Unassembled WGS sequence"/>
</dbReference>
<protein>
    <submittedName>
        <fullName evidence="3">GYF</fullName>
    </submittedName>
</protein>
<dbReference type="Gene3D" id="3.30.1490.40">
    <property type="match status" value="1"/>
</dbReference>
<dbReference type="PROSITE" id="PS50829">
    <property type="entry name" value="GYF"/>
    <property type="match status" value="1"/>
</dbReference>
<dbReference type="RefSeq" id="XP_003079292.1">
    <property type="nucleotide sequence ID" value="XM_003079244.1"/>
</dbReference>
<reference evidence="3 4" key="2">
    <citation type="journal article" date="2014" name="BMC Genomics">
        <title>An improved genome of the model marine alga Ostreococcus tauri unfolds by assessing Illumina de novo assemblies.</title>
        <authorList>
            <person name="Blanc-Mathieu R."/>
            <person name="Verhelst B."/>
            <person name="Derelle E."/>
            <person name="Rombauts S."/>
            <person name="Bouget F.Y."/>
            <person name="Carre I."/>
            <person name="Chateau A."/>
            <person name="Eyre-Walker A."/>
            <person name="Grimsley N."/>
            <person name="Moreau H."/>
            <person name="Piegu B."/>
            <person name="Rivals E."/>
            <person name="Schackwitz W."/>
            <person name="Van de Peer Y."/>
            <person name="Piganeau G."/>
        </authorList>
    </citation>
    <scope>NUCLEOTIDE SEQUENCE [LARGE SCALE GENOMIC DNA]</scope>
    <source>
        <strain evidence="4">OTTH 0595 / CCAP 157/2 / RCC745</strain>
    </source>
</reference>
<evidence type="ECO:0000259" key="2">
    <source>
        <dbReference type="PROSITE" id="PS50829"/>
    </source>
</evidence>
<dbReference type="SUPFAM" id="SSF55277">
    <property type="entry name" value="GYF domain"/>
    <property type="match status" value="1"/>
</dbReference>
<comment type="caution">
    <text evidence="3">The sequence shown here is derived from an EMBL/GenBank/DDBJ whole genome shotgun (WGS) entry which is preliminary data.</text>
</comment>
<dbReference type="EMBL" id="CAID01000005">
    <property type="protein sequence ID" value="CAL53950.1"/>
    <property type="molecule type" value="Genomic_DNA"/>
</dbReference>
<sequence>MNDGPTYFYIDPHGREQGPFAFADVLKWFRAGYLSPTLGCRRSDETAYARTVTDAVVADAAMHGVALSALGTRTRGSDGARGREGAASGTSGLVSVPPPPPPPPAGRSEDEIAQCMERLMEVLDRVLPIVLEGGLREEFGPVWEDMLRTPPPWTLETTLRELKANWGSLFSTQPRRANEIQTLLDAAIRQRKNLAIAPGSQSKDVSNAAVCLLGACPKTFPPAVIEELRIAWEECEKIRAYLN</sequence>
<evidence type="ECO:0000256" key="1">
    <source>
        <dbReference type="SAM" id="MobiDB-lite"/>
    </source>
</evidence>
<reference evidence="4" key="1">
    <citation type="journal article" date="2006" name="Proc. Natl. Acad. Sci. U.S.A.">
        <title>Genome analysis of the smallest free-living eukaryote Ostreococcus tauri unveils many unique features.</title>
        <authorList>
            <person name="Derelle E."/>
            <person name="Ferraz C."/>
            <person name="Rombauts S."/>
            <person name="Rouze P."/>
            <person name="Worden A.Z."/>
            <person name="Robbens S."/>
            <person name="Partensky F."/>
            <person name="Degroeve S."/>
            <person name="Echeynie S."/>
            <person name="Cooke R."/>
            <person name="Saeys Y."/>
            <person name="Wuyts J."/>
            <person name="Jabbari K."/>
            <person name="Bowler C."/>
            <person name="Panaud O."/>
            <person name="Piegu B."/>
            <person name="Ball S.G."/>
            <person name="Ral J.-P."/>
            <person name="Bouget F.-Y."/>
            <person name="Piganeau G."/>
            <person name="De Baets B."/>
            <person name="Picard A."/>
            <person name="Delseny M."/>
            <person name="Demaille J."/>
            <person name="Van de Peer Y."/>
            <person name="Moreau H."/>
        </authorList>
    </citation>
    <scope>NUCLEOTIDE SEQUENCE [LARGE SCALE GENOMIC DNA]</scope>
    <source>
        <strain evidence="4">OTTH 0595 / CCAP 157/2 / RCC745</strain>
    </source>
</reference>
<dbReference type="InterPro" id="IPR035445">
    <property type="entry name" value="GYF-like_dom_sf"/>
</dbReference>
<gene>
    <name evidence="3" type="ORF">OT_ostta05g01910</name>
</gene>
<feature type="compositionally biased region" description="Pro residues" evidence="1">
    <location>
        <begin position="96"/>
        <end position="105"/>
    </location>
</feature>
<dbReference type="KEGG" id="ota:OT_ostta05g01910"/>
<evidence type="ECO:0000313" key="4">
    <source>
        <dbReference type="Proteomes" id="UP000009170"/>
    </source>
</evidence>
<accession>Q019H5</accession>
<dbReference type="SMART" id="SM00444">
    <property type="entry name" value="GYF"/>
    <property type="match status" value="1"/>
</dbReference>
<dbReference type="AlphaFoldDB" id="Q019H5"/>
<feature type="compositionally biased region" description="Basic and acidic residues" evidence="1">
    <location>
        <begin position="75"/>
        <end position="84"/>
    </location>
</feature>
<organism evidence="3 4">
    <name type="scientific">Ostreococcus tauri</name>
    <name type="common">Marine green alga</name>
    <dbReference type="NCBI Taxonomy" id="70448"/>
    <lineage>
        <taxon>Eukaryota</taxon>
        <taxon>Viridiplantae</taxon>
        <taxon>Chlorophyta</taxon>
        <taxon>Mamiellophyceae</taxon>
        <taxon>Mamiellales</taxon>
        <taxon>Bathycoccaceae</taxon>
        <taxon>Ostreococcus</taxon>
    </lineage>
</organism>
<dbReference type="Pfam" id="PF02213">
    <property type="entry name" value="GYF"/>
    <property type="match status" value="1"/>
</dbReference>
<dbReference type="InterPro" id="IPR003169">
    <property type="entry name" value="GYF"/>
</dbReference>
<dbReference type="InParanoid" id="Q019H5"/>
<keyword evidence="4" id="KW-1185">Reference proteome</keyword>
<proteinExistence type="predicted"/>
<dbReference type="OrthoDB" id="6415790at2759"/>
<feature type="domain" description="GYF" evidence="2">
    <location>
        <begin position="4"/>
        <end position="61"/>
    </location>
</feature>
<name>Q019H5_OSTTA</name>
<dbReference type="OMA" id="ACPKTFP"/>